<feature type="region of interest" description="Disordered" evidence="1">
    <location>
        <begin position="91"/>
        <end position="116"/>
    </location>
</feature>
<dbReference type="InterPro" id="IPR051425">
    <property type="entry name" value="Formin_Homology"/>
</dbReference>
<evidence type="ECO:0000313" key="2">
    <source>
        <dbReference type="EMBL" id="ORZ37958.1"/>
    </source>
</evidence>
<feature type="compositionally biased region" description="Low complexity" evidence="1">
    <location>
        <begin position="132"/>
        <end position="142"/>
    </location>
</feature>
<dbReference type="PANTHER" id="PTHR45725">
    <property type="entry name" value="FORMIN HOMOLOGY 2 FAMILY MEMBER"/>
    <property type="match status" value="1"/>
</dbReference>
<sequence>MRKEYECTYMALDSMQSSEIPPITCPAPGMSRQFTFPFGDHSIMSHVSTVCPRGNVALGPGRKRIPANWAAVFLLVLSSLFLRSPLLHASAHAAPPRPRNSTGSASPNNGSVAGDQAAINAPPVLLSGNANGLSASSKSSSAITKPTWWNPPPAVAAAAGHERRAAAPSPSPAPVPQANSTTATETAARSAISPASSPVSLPPPSPPPPPVPHKVTRPVPQFYSDPACLRPIVNWDFYMSQVSHLFRNVVQRTRRKDALGGANADDERPVVFEDLFTPTATGHVNVLGNIQGIEATKRYFQTLPTLLLASLNMSIVGLSQTHATAACDVASMIHHVSLRDFGDASSLPPASPHPGASESSEAPPNIQPSPPTSPTRPRTSNNMRRLVRRVLQRAADAVDPSVSGQQNSPTPNNNNNNRERTETDAQYPQTPSASSPSSHSHPSWLPHVLAIWSWWRFDTQSGKIVAFEITAFPRDGDHWAPPRGDMVDRVCSEFEAGARCNREENRQGEWADKQACIRGMRQMDEVNTARVTCRYLHLSLLSPTPGDAVAANTSLLDQVAACRELGPLSSVCVPPNAYWFQPPSPAVRSGGRVPNESASRDRRAPDPAAAGGGGDKHHGKAMILDQGVQRKQGVAVQDSRHTVQEGRIEYYEWPGHVHVEL</sequence>
<gene>
    <name evidence="2" type="ORF">BCR44DRAFT_1483636</name>
</gene>
<feature type="compositionally biased region" description="Pro residues" evidence="1">
    <location>
        <begin position="200"/>
        <end position="212"/>
    </location>
</feature>
<feature type="compositionally biased region" description="Pro residues" evidence="1">
    <location>
        <begin position="365"/>
        <end position="374"/>
    </location>
</feature>
<comment type="caution">
    <text evidence="2">The sequence shown here is derived from an EMBL/GenBank/DDBJ whole genome shotgun (WGS) entry which is preliminary data.</text>
</comment>
<protein>
    <submittedName>
        <fullName evidence="2">Uncharacterized protein</fullName>
    </submittedName>
</protein>
<proteinExistence type="predicted"/>
<reference evidence="2 3" key="1">
    <citation type="submission" date="2016-07" db="EMBL/GenBank/DDBJ databases">
        <title>Pervasive Adenine N6-methylation of Active Genes in Fungi.</title>
        <authorList>
            <consortium name="DOE Joint Genome Institute"/>
            <person name="Mondo S.J."/>
            <person name="Dannebaum R.O."/>
            <person name="Kuo R.C."/>
            <person name="Labutti K."/>
            <person name="Haridas S."/>
            <person name="Kuo A."/>
            <person name="Salamov A."/>
            <person name="Ahrendt S.R."/>
            <person name="Lipzen A."/>
            <person name="Sullivan W."/>
            <person name="Andreopoulos W.B."/>
            <person name="Clum A."/>
            <person name="Lindquist E."/>
            <person name="Daum C."/>
            <person name="Ramamoorthy G.K."/>
            <person name="Gryganskyi A."/>
            <person name="Culley D."/>
            <person name="Magnuson J.K."/>
            <person name="James T.Y."/>
            <person name="O'Malley M.A."/>
            <person name="Stajich J.E."/>
            <person name="Spatafora J.W."/>
            <person name="Visel A."/>
            <person name="Grigoriev I.V."/>
        </authorList>
    </citation>
    <scope>NUCLEOTIDE SEQUENCE [LARGE SCALE GENOMIC DNA]</scope>
    <source>
        <strain evidence="2 3">PL171</strain>
    </source>
</reference>
<feature type="region of interest" description="Disordered" evidence="1">
    <location>
        <begin position="583"/>
        <end position="619"/>
    </location>
</feature>
<dbReference type="Proteomes" id="UP000193411">
    <property type="component" value="Unassembled WGS sequence"/>
</dbReference>
<keyword evidence="3" id="KW-1185">Reference proteome</keyword>
<evidence type="ECO:0000313" key="3">
    <source>
        <dbReference type="Proteomes" id="UP000193411"/>
    </source>
</evidence>
<dbReference type="OrthoDB" id="5585602at2759"/>
<feature type="compositionally biased region" description="Low complexity" evidence="1">
    <location>
        <begin position="176"/>
        <end position="199"/>
    </location>
</feature>
<organism evidence="2 3">
    <name type="scientific">Catenaria anguillulae PL171</name>
    <dbReference type="NCBI Taxonomy" id="765915"/>
    <lineage>
        <taxon>Eukaryota</taxon>
        <taxon>Fungi</taxon>
        <taxon>Fungi incertae sedis</taxon>
        <taxon>Blastocladiomycota</taxon>
        <taxon>Blastocladiomycetes</taxon>
        <taxon>Blastocladiales</taxon>
        <taxon>Catenariaceae</taxon>
        <taxon>Catenaria</taxon>
    </lineage>
</organism>
<dbReference type="EMBL" id="MCFL01000010">
    <property type="protein sequence ID" value="ORZ37958.1"/>
    <property type="molecule type" value="Genomic_DNA"/>
</dbReference>
<feature type="compositionally biased region" description="Low complexity" evidence="1">
    <location>
        <begin position="431"/>
        <end position="442"/>
    </location>
</feature>
<feature type="compositionally biased region" description="Polar residues" evidence="1">
    <location>
        <begin position="100"/>
        <end position="111"/>
    </location>
</feature>
<dbReference type="AlphaFoldDB" id="A0A1Y2HTN4"/>
<name>A0A1Y2HTN4_9FUNG</name>
<accession>A0A1Y2HTN4</accession>
<feature type="region of interest" description="Disordered" evidence="1">
    <location>
        <begin position="132"/>
        <end position="217"/>
    </location>
</feature>
<feature type="region of interest" description="Disordered" evidence="1">
    <location>
        <begin position="394"/>
        <end position="442"/>
    </location>
</feature>
<feature type="region of interest" description="Disordered" evidence="1">
    <location>
        <begin position="344"/>
        <end position="381"/>
    </location>
</feature>
<dbReference type="PANTHER" id="PTHR45725:SF1">
    <property type="entry name" value="DISHEVELLED ASSOCIATED ACTIVATOR OF MORPHOGENESIS, ISOFORM D"/>
    <property type="match status" value="1"/>
</dbReference>
<feature type="compositionally biased region" description="Polar residues" evidence="1">
    <location>
        <begin position="402"/>
        <end position="411"/>
    </location>
</feature>
<evidence type="ECO:0000256" key="1">
    <source>
        <dbReference type="SAM" id="MobiDB-lite"/>
    </source>
</evidence>